<dbReference type="Proteomes" id="UP000266677">
    <property type="component" value="Unassembled WGS sequence"/>
</dbReference>
<evidence type="ECO:0000313" key="1">
    <source>
        <dbReference type="EMBL" id="RJO77558.1"/>
    </source>
</evidence>
<keyword evidence="2" id="KW-1185">Reference proteome</keyword>
<dbReference type="AlphaFoldDB" id="A0A3A4KBT6"/>
<evidence type="ECO:0008006" key="3">
    <source>
        <dbReference type="Google" id="ProtNLM"/>
    </source>
</evidence>
<protein>
    <recommendedName>
        <fullName evidence="3">HEXXH motif domain-containing protein</fullName>
    </recommendedName>
</protein>
<proteinExistence type="predicted"/>
<dbReference type="InterPro" id="IPR026337">
    <property type="entry name" value="AKG_HExxH"/>
</dbReference>
<evidence type="ECO:0000313" key="2">
    <source>
        <dbReference type="Proteomes" id="UP000266677"/>
    </source>
</evidence>
<accession>A0A3A4KBT6</accession>
<sequence length="620" mass="68849">MRRRSLRASLPRGQRIPAPLRLLRRSHQIDPSHRLAGRHRSRAVAPDRRRFVNGVHIDSVTADLSTGFGSSEAIADLFDEVVLTRMILLRLLMSEIAPEIADAAGLPAAYRRLAELQREYPRQVRAMLSHPHTGTWLTRTIRRVRGTDSATMPLWVECGYLGWLAAACAVMCESAGELAVVVRAGAVVLPGIGLARLGAVDGHARLEWSGGALTFTMDDVVVRVRALDAEDESGWLPMRKVRADIVLDDLDPLRDLQQDEAPRLTAAEAETWRETFADAWDLLGRDFAGYRQPMHEALRMLAPLSARPRTDAASHTATAGGGCVYTTAPADPCQLALTLIHEVQHTKLNLLLDRVDLVEFDPGPLFYAPWRDDPRPLPGLLHGIYAFFGVTDFWRVHRHSDCHGGPAAHIDFVLWRGQVAEAIEQAAGSRALTAAGLTLVRTLAAAMEPWLLEDVPAVARSTAAEVVRAHRTFWRVRNLRPDAGDIAELARRWRAGERRPELPAVSRPVDQDAIPAGYRTLALAHALRDRSMAVSGGDREYLAGRHEQAMVSYLASLREDPSRPQVWAGMALVLPQLFRDRDFEVLHTRSEIVAALYAVLRADDVDILDLLRWLAEPRDH</sequence>
<reference evidence="1 2" key="1">
    <citation type="submission" date="2018-09" db="EMBL/GenBank/DDBJ databases">
        <title>YIM PH21274 draft genome.</title>
        <authorList>
            <person name="Miao C."/>
        </authorList>
    </citation>
    <scope>NUCLEOTIDE SEQUENCE [LARGE SCALE GENOMIC DNA]</scope>
    <source>
        <strain evidence="1 2">YIM PH 21724</strain>
    </source>
</reference>
<dbReference type="EMBL" id="QZFU01000015">
    <property type="protein sequence ID" value="RJO77558.1"/>
    <property type="molecule type" value="Genomic_DNA"/>
</dbReference>
<gene>
    <name evidence="1" type="ORF">D5S18_07350</name>
</gene>
<dbReference type="NCBIfam" id="TIGR04267">
    <property type="entry name" value="mod_HExxH"/>
    <property type="match status" value="1"/>
</dbReference>
<name>A0A3A4KBT6_9NOCA</name>
<comment type="caution">
    <text evidence="1">The sequence shown here is derived from an EMBL/GenBank/DDBJ whole genome shotgun (WGS) entry which is preliminary data.</text>
</comment>
<organism evidence="1 2">
    <name type="scientific">Nocardia panacis</name>
    <dbReference type="NCBI Taxonomy" id="2340916"/>
    <lineage>
        <taxon>Bacteria</taxon>
        <taxon>Bacillati</taxon>
        <taxon>Actinomycetota</taxon>
        <taxon>Actinomycetes</taxon>
        <taxon>Mycobacteriales</taxon>
        <taxon>Nocardiaceae</taxon>
        <taxon>Nocardia</taxon>
    </lineage>
</organism>